<evidence type="ECO:0000313" key="15">
    <source>
        <dbReference type="Proteomes" id="UP000652477"/>
    </source>
</evidence>
<evidence type="ECO:0000256" key="7">
    <source>
        <dbReference type="ARBA" id="ARBA00023125"/>
    </source>
</evidence>
<evidence type="ECO:0000256" key="5">
    <source>
        <dbReference type="ARBA" id="ARBA00023012"/>
    </source>
</evidence>
<evidence type="ECO:0000313" key="14">
    <source>
        <dbReference type="EMBL" id="MBC5690157.1"/>
    </source>
</evidence>
<accession>A0A923LJT1</accession>
<feature type="coiled-coil region" evidence="11">
    <location>
        <begin position="109"/>
        <end position="143"/>
    </location>
</feature>
<dbReference type="PROSITE" id="PS01124">
    <property type="entry name" value="HTH_ARAC_FAMILY_2"/>
    <property type="match status" value="1"/>
</dbReference>
<comment type="caution">
    <text evidence="14">The sequence shown here is derived from an EMBL/GenBank/DDBJ whole genome shotgun (WGS) entry which is preliminary data.</text>
</comment>
<evidence type="ECO:0000256" key="9">
    <source>
        <dbReference type="ARBA" id="ARBA00024867"/>
    </source>
</evidence>
<dbReference type="Proteomes" id="UP000652477">
    <property type="component" value="Unassembled WGS sequence"/>
</dbReference>
<dbReference type="PANTHER" id="PTHR42713:SF3">
    <property type="entry name" value="TRANSCRIPTIONAL REGULATORY PROTEIN HPTR"/>
    <property type="match status" value="1"/>
</dbReference>
<dbReference type="GO" id="GO:0005737">
    <property type="term" value="C:cytoplasm"/>
    <property type="evidence" value="ECO:0007669"/>
    <property type="project" value="UniProtKB-SubCell"/>
</dbReference>
<dbReference type="InterPro" id="IPR009057">
    <property type="entry name" value="Homeodomain-like_sf"/>
</dbReference>
<proteinExistence type="predicted"/>
<dbReference type="SUPFAM" id="SSF52172">
    <property type="entry name" value="CheY-like"/>
    <property type="match status" value="1"/>
</dbReference>
<dbReference type="InterPro" id="IPR011006">
    <property type="entry name" value="CheY-like_superfamily"/>
</dbReference>
<dbReference type="GO" id="GO:0043565">
    <property type="term" value="F:sequence-specific DNA binding"/>
    <property type="evidence" value="ECO:0007669"/>
    <property type="project" value="InterPro"/>
</dbReference>
<dbReference type="Gene3D" id="3.40.50.2300">
    <property type="match status" value="1"/>
</dbReference>
<keyword evidence="11" id="KW-0175">Coiled coil</keyword>
<keyword evidence="15" id="KW-1185">Reference proteome</keyword>
<sequence>MYKVLLADDEALIREVLSESMDWESAGFCLCAVCENGREAIKAIEEKQPELVLTDICMPYADGLDVAKYVQENCPQCKVAIISGYDNFAYAKEAIQYQVGAYILKPVTARELKEVLLKLHEEIAKERADAEKQKKVREAFEQNKGYFKERFLSRLIREKDVHQDMKGRMELYDIHLEGECFSVVQIKYIRQEDPADILLFVLYNVIEELVREETCCEVFQDISNITTLIFCGESTYQVETEIQRISEVIRIYVEKFFSEPVMILSGKCVWDLAHLGQSYENVKRASEYAFLFDDNELIFGKEFINRGAKAEVDTGELARQMISRMKRNDREGVSAEVKKFFQDMRRLYMTKVRTGMYVQSLTTRISLFADEAGIDEKNMMLWEKPLFEEIVDQGRAEQMEELLLKFCLEVTESISKNREKLGKSLAERAMEYIDGNYQDTSLSLNSVSKALAISTSYFSALFKAQTGGTFIEALTKVRLEKAKELLRTTELKSYEIAEKVGYSDAHYFGSIFKRNEGITPKEYAKGNKI</sequence>
<keyword evidence="7" id="KW-0238">DNA-binding</keyword>
<evidence type="ECO:0000256" key="8">
    <source>
        <dbReference type="ARBA" id="ARBA00023163"/>
    </source>
</evidence>
<dbReference type="PANTHER" id="PTHR42713">
    <property type="entry name" value="HISTIDINE KINASE-RELATED"/>
    <property type="match status" value="1"/>
</dbReference>
<dbReference type="Pfam" id="PF12833">
    <property type="entry name" value="HTH_18"/>
    <property type="match status" value="1"/>
</dbReference>
<evidence type="ECO:0000259" key="12">
    <source>
        <dbReference type="PROSITE" id="PS01124"/>
    </source>
</evidence>
<keyword evidence="8" id="KW-0804">Transcription</keyword>
<evidence type="ECO:0000256" key="6">
    <source>
        <dbReference type="ARBA" id="ARBA00023015"/>
    </source>
</evidence>
<keyword evidence="4 10" id="KW-0597">Phosphoprotein</keyword>
<dbReference type="AlphaFoldDB" id="A0A923LJT1"/>
<evidence type="ECO:0000256" key="4">
    <source>
        <dbReference type="ARBA" id="ARBA00022553"/>
    </source>
</evidence>
<evidence type="ECO:0000256" key="11">
    <source>
        <dbReference type="SAM" id="Coils"/>
    </source>
</evidence>
<keyword evidence="6" id="KW-0805">Transcription regulation</keyword>
<dbReference type="SUPFAM" id="SSF46689">
    <property type="entry name" value="Homeodomain-like"/>
    <property type="match status" value="1"/>
</dbReference>
<dbReference type="InterPro" id="IPR018060">
    <property type="entry name" value="HTH_AraC"/>
</dbReference>
<dbReference type="Gene3D" id="1.10.10.60">
    <property type="entry name" value="Homeodomain-like"/>
    <property type="match status" value="2"/>
</dbReference>
<dbReference type="CDD" id="cd17536">
    <property type="entry name" value="REC_YesN-like"/>
    <property type="match status" value="1"/>
</dbReference>
<feature type="domain" description="Response regulatory" evidence="13">
    <location>
        <begin position="3"/>
        <end position="120"/>
    </location>
</feature>
<feature type="modified residue" description="4-aspartylphosphate" evidence="10">
    <location>
        <position position="55"/>
    </location>
</feature>
<evidence type="ECO:0000256" key="2">
    <source>
        <dbReference type="ARBA" id="ARBA00018672"/>
    </source>
</evidence>
<dbReference type="SMART" id="SM00342">
    <property type="entry name" value="HTH_ARAC"/>
    <property type="match status" value="1"/>
</dbReference>
<keyword evidence="3" id="KW-0963">Cytoplasm</keyword>
<dbReference type="EMBL" id="JACOPF010000004">
    <property type="protein sequence ID" value="MBC5690157.1"/>
    <property type="molecule type" value="Genomic_DNA"/>
</dbReference>
<dbReference type="RefSeq" id="WP_186876818.1">
    <property type="nucleotide sequence ID" value="NZ_JACOPF010000004.1"/>
</dbReference>
<comment type="subcellular location">
    <subcellularLocation>
        <location evidence="1">Cytoplasm</location>
    </subcellularLocation>
</comment>
<evidence type="ECO:0000259" key="13">
    <source>
        <dbReference type="PROSITE" id="PS50110"/>
    </source>
</evidence>
<dbReference type="InterPro" id="IPR051552">
    <property type="entry name" value="HptR"/>
</dbReference>
<name>A0A923LJT1_9FIRM</name>
<evidence type="ECO:0000256" key="1">
    <source>
        <dbReference type="ARBA" id="ARBA00004496"/>
    </source>
</evidence>
<dbReference type="InterPro" id="IPR001789">
    <property type="entry name" value="Sig_transdc_resp-reg_receiver"/>
</dbReference>
<evidence type="ECO:0000256" key="10">
    <source>
        <dbReference type="PROSITE-ProRule" id="PRU00169"/>
    </source>
</evidence>
<dbReference type="GO" id="GO:0003700">
    <property type="term" value="F:DNA-binding transcription factor activity"/>
    <property type="evidence" value="ECO:0007669"/>
    <property type="project" value="InterPro"/>
</dbReference>
<dbReference type="SMART" id="SM00448">
    <property type="entry name" value="REC"/>
    <property type="match status" value="1"/>
</dbReference>
<feature type="domain" description="HTH araC/xylS-type" evidence="12">
    <location>
        <begin position="427"/>
        <end position="526"/>
    </location>
</feature>
<dbReference type="PROSITE" id="PS50110">
    <property type="entry name" value="RESPONSE_REGULATORY"/>
    <property type="match status" value="1"/>
</dbReference>
<gene>
    <name evidence="14" type="ORF">H8S37_14665</name>
</gene>
<comment type="function">
    <text evidence="9">May play the central regulatory role in sporulation. It may be an element of the effector pathway responsible for the activation of sporulation genes in response to nutritional stress. Spo0A may act in concert with spo0H (a sigma factor) to control the expression of some genes that are critical to the sporulation process.</text>
</comment>
<protein>
    <recommendedName>
        <fullName evidence="2">Stage 0 sporulation protein A homolog</fullName>
    </recommendedName>
</protein>
<dbReference type="Pfam" id="PF00072">
    <property type="entry name" value="Response_reg"/>
    <property type="match status" value="1"/>
</dbReference>
<keyword evidence="5" id="KW-0902">Two-component regulatory system</keyword>
<reference evidence="14" key="1">
    <citation type="submission" date="2020-08" db="EMBL/GenBank/DDBJ databases">
        <title>Genome public.</title>
        <authorList>
            <person name="Liu C."/>
            <person name="Sun Q."/>
        </authorList>
    </citation>
    <scope>NUCLEOTIDE SEQUENCE</scope>
    <source>
        <strain evidence="14">NSJ-55</strain>
    </source>
</reference>
<dbReference type="GO" id="GO:0000160">
    <property type="term" value="P:phosphorelay signal transduction system"/>
    <property type="evidence" value="ECO:0007669"/>
    <property type="project" value="UniProtKB-KW"/>
</dbReference>
<evidence type="ECO:0000256" key="3">
    <source>
        <dbReference type="ARBA" id="ARBA00022490"/>
    </source>
</evidence>
<organism evidence="14 15">
    <name type="scientific">Mediterraneibacter hominis</name>
    <dbReference type="NCBI Taxonomy" id="2763054"/>
    <lineage>
        <taxon>Bacteria</taxon>
        <taxon>Bacillati</taxon>
        <taxon>Bacillota</taxon>
        <taxon>Clostridia</taxon>
        <taxon>Lachnospirales</taxon>
        <taxon>Lachnospiraceae</taxon>
        <taxon>Mediterraneibacter</taxon>
    </lineage>
</organism>